<sequence>MTTKPYPYRRLPTATSIRLLSLYTYKENSPNGICSLDIVDMNENPQFDALSYTWGDPVPEKLRFDIAAQRDYNANQFLGNTPVTGFLCDGVLLKLEPNLHDALIALLMQNSARNIPRQRYWIDALCINQADMEEKSHQIALMGRIYSVAESVIVWLGLQDESGVDALKLIVQLSEFPSDSWESIRKTSVNVKEPSGH</sequence>
<evidence type="ECO:0000313" key="2">
    <source>
        <dbReference type="EMBL" id="KAF2836992.1"/>
    </source>
</evidence>
<keyword evidence="3" id="KW-1185">Reference proteome</keyword>
<dbReference type="InterPro" id="IPR052895">
    <property type="entry name" value="HetReg/Transcr_Mod"/>
</dbReference>
<protein>
    <submittedName>
        <fullName evidence="2">HET-domain-containing protein</fullName>
    </submittedName>
</protein>
<gene>
    <name evidence="2" type="ORF">M501DRAFT_938360</name>
</gene>
<dbReference type="InterPro" id="IPR010730">
    <property type="entry name" value="HET"/>
</dbReference>
<feature type="non-terminal residue" evidence="2">
    <location>
        <position position="197"/>
    </location>
</feature>
<organism evidence="2 3">
    <name type="scientific">Patellaria atrata CBS 101060</name>
    <dbReference type="NCBI Taxonomy" id="1346257"/>
    <lineage>
        <taxon>Eukaryota</taxon>
        <taxon>Fungi</taxon>
        <taxon>Dikarya</taxon>
        <taxon>Ascomycota</taxon>
        <taxon>Pezizomycotina</taxon>
        <taxon>Dothideomycetes</taxon>
        <taxon>Dothideomycetes incertae sedis</taxon>
        <taxon>Patellariales</taxon>
        <taxon>Patellariaceae</taxon>
        <taxon>Patellaria</taxon>
    </lineage>
</organism>
<dbReference type="Pfam" id="PF06985">
    <property type="entry name" value="HET"/>
    <property type="match status" value="1"/>
</dbReference>
<dbReference type="OrthoDB" id="194358at2759"/>
<dbReference type="PANTHER" id="PTHR24148:SF64">
    <property type="entry name" value="HETEROKARYON INCOMPATIBILITY DOMAIN-CONTAINING PROTEIN"/>
    <property type="match status" value="1"/>
</dbReference>
<proteinExistence type="predicted"/>
<dbReference type="Proteomes" id="UP000799429">
    <property type="component" value="Unassembled WGS sequence"/>
</dbReference>
<dbReference type="PANTHER" id="PTHR24148">
    <property type="entry name" value="ANKYRIN REPEAT DOMAIN-CONTAINING PROTEIN 39 HOMOLOG-RELATED"/>
    <property type="match status" value="1"/>
</dbReference>
<name>A0A9P4S839_9PEZI</name>
<evidence type="ECO:0000259" key="1">
    <source>
        <dbReference type="Pfam" id="PF06985"/>
    </source>
</evidence>
<feature type="domain" description="Heterokaryon incompatibility" evidence="1">
    <location>
        <begin position="47"/>
        <end position="180"/>
    </location>
</feature>
<reference evidence="2" key="1">
    <citation type="journal article" date="2020" name="Stud. Mycol.">
        <title>101 Dothideomycetes genomes: a test case for predicting lifestyles and emergence of pathogens.</title>
        <authorList>
            <person name="Haridas S."/>
            <person name="Albert R."/>
            <person name="Binder M."/>
            <person name="Bloem J."/>
            <person name="Labutti K."/>
            <person name="Salamov A."/>
            <person name="Andreopoulos B."/>
            <person name="Baker S."/>
            <person name="Barry K."/>
            <person name="Bills G."/>
            <person name="Bluhm B."/>
            <person name="Cannon C."/>
            <person name="Castanera R."/>
            <person name="Culley D."/>
            <person name="Daum C."/>
            <person name="Ezra D."/>
            <person name="Gonzalez J."/>
            <person name="Henrissat B."/>
            <person name="Kuo A."/>
            <person name="Liang C."/>
            <person name="Lipzen A."/>
            <person name="Lutzoni F."/>
            <person name="Magnuson J."/>
            <person name="Mondo S."/>
            <person name="Nolan M."/>
            <person name="Ohm R."/>
            <person name="Pangilinan J."/>
            <person name="Park H.-J."/>
            <person name="Ramirez L."/>
            <person name="Alfaro M."/>
            <person name="Sun H."/>
            <person name="Tritt A."/>
            <person name="Yoshinaga Y."/>
            <person name="Zwiers L.-H."/>
            <person name="Turgeon B."/>
            <person name="Goodwin S."/>
            <person name="Spatafora J."/>
            <person name="Crous P."/>
            <person name="Grigoriev I."/>
        </authorList>
    </citation>
    <scope>NUCLEOTIDE SEQUENCE</scope>
    <source>
        <strain evidence="2">CBS 101060</strain>
    </source>
</reference>
<dbReference type="EMBL" id="MU006101">
    <property type="protein sequence ID" value="KAF2836992.1"/>
    <property type="molecule type" value="Genomic_DNA"/>
</dbReference>
<comment type="caution">
    <text evidence="2">The sequence shown here is derived from an EMBL/GenBank/DDBJ whole genome shotgun (WGS) entry which is preliminary data.</text>
</comment>
<evidence type="ECO:0000313" key="3">
    <source>
        <dbReference type="Proteomes" id="UP000799429"/>
    </source>
</evidence>
<dbReference type="AlphaFoldDB" id="A0A9P4S839"/>
<accession>A0A9P4S839</accession>